<accession>A0ACA8ZTD6</accession>
<evidence type="ECO:0000313" key="1">
    <source>
        <dbReference type="EMBL" id="CAB5506413.1"/>
    </source>
</evidence>
<keyword evidence="2" id="KW-1185">Reference proteome</keyword>
<dbReference type="EMBL" id="CAESAP020000321">
    <property type="protein sequence ID" value="CAB5506413.1"/>
    <property type="molecule type" value="Genomic_DNA"/>
</dbReference>
<dbReference type="Proteomes" id="UP000635628">
    <property type="component" value="Unassembled WGS sequence"/>
</dbReference>
<organism evidence="1 2">
    <name type="scientific">Bathymodiolus azoricus thioautotrophic gill symbiont</name>
    <dbReference type="NCBI Taxonomy" id="235205"/>
    <lineage>
        <taxon>Bacteria</taxon>
        <taxon>Pseudomonadati</taxon>
        <taxon>Pseudomonadota</taxon>
        <taxon>Gammaproteobacteria</taxon>
        <taxon>sulfur-oxidizing symbionts</taxon>
    </lineage>
</organism>
<name>A0ACA8ZTD6_9GAMM</name>
<protein>
    <submittedName>
        <fullName evidence="1">Uncharacterized protein</fullName>
    </submittedName>
</protein>
<gene>
    <name evidence="1" type="ORF">AZO1586R_2078</name>
</gene>
<proteinExistence type="predicted"/>
<sequence>MKTQLKVVALSVLVATSTYAQENKDMYFGLGVVQTKLGSASTSLSTRAGITYSEVSETYKKNNYKVIFGKRLNKNFAVEGSYTDYSSDAMGISSLSAANGAALETAMSALYKSLIGLTGTTLTGTGTTNAKITSFKTLSGRSIDLSGLYYFAQSDSFEPFVKLGVSAWNFKSEHSAFQYDNAGALTPIAGATAFSNKISGTDVIYGVGIDGKINDTIKYRVDFERIKAHGDIDNIGISMLYSF</sequence>
<evidence type="ECO:0000313" key="2">
    <source>
        <dbReference type="Proteomes" id="UP000635628"/>
    </source>
</evidence>
<reference evidence="1" key="1">
    <citation type="submission" date="2020-05" db="EMBL/GenBank/DDBJ databases">
        <authorList>
            <person name="Petersen J."/>
            <person name="Sayavedra L."/>
        </authorList>
    </citation>
    <scope>NUCLEOTIDE SEQUENCE</scope>
    <source>
        <strain evidence="1">B azoricus SOX Menez Gwen</strain>
    </source>
</reference>
<comment type="caution">
    <text evidence="1">The sequence shown here is derived from an EMBL/GenBank/DDBJ whole genome shotgun (WGS) entry which is preliminary data.</text>
</comment>